<dbReference type="EMBL" id="QVRA01000025">
    <property type="protein sequence ID" value="RJG52530.1"/>
    <property type="molecule type" value="Genomic_DNA"/>
</dbReference>
<dbReference type="OrthoDB" id="583339at2"/>
<protein>
    <submittedName>
        <fullName evidence="2">Uncharacterized protein</fullName>
    </submittedName>
</protein>
<comment type="caution">
    <text evidence="2">The sequence shown here is derived from an EMBL/GenBank/DDBJ whole genome shotgun (WGS) entry which is preliminary data.</text>
</comment>
<dbReference type="AlphaFoldDB" id="A0A418YMX6"/>
<accession>A0A418YMX6</accession>
<gene>
    <name evidence="2" type="ORF">D0Z70_19590</name>
</gene>
<evidence type="ECO:0000313" key="2">
    <source>
        <dbReference type="EMBL" id="RJG52530.1"/>
    </source>
</evidence>
<proteinExistence type="predicted"/>
<evidence type="ECO:0000256" key="1">
    <source>
        <dbReference type="SAM" id="MobiDB-lite"/>
    </source>
</evidence>
<dbReference type="RefSeq" id="WP_119749378.1">
    <property type="nucleotide sequence ID" value="NZ_QVRA01000025.1"/>
</dbReference>
<sequence>MGYLTIQQKTKTAAISSYILFFKATAGRGHRKRRPNRRQPVLRTLERPATARGRQSPLLHLKNLGNKTQRQMYTAYIAGLIGSSDHKSI</sequence>
<name>A0A418YMX6_9SPHN</name>
<feature type="compositionally biased region" description="Basic residues" evidence="1">
    <location>
        <begin position="28"/>
        <end position="37"/>
    </location>
</feature>
<dbReference type="Proteomes" id="UP000283469">
    <property type="component" value="Unassembled WGS sequence"/>
</dbReference>
<organism evidence="2 3">
    <name type="scientific">Sphingobium terrigena</name>
    <dbReference type="NCBI Taxonomy" id="2304063"/>
    <lineage>
        <taxon>Bacteria</taxon>
        <taxon>Pseudomonadati</taxon>
        <taxon>Pseudomonadota</taxon>
        <taxon>Alphaproteobacteria</taxon>
        <taxon>Sphingomonadales</taxon>
        <taxon>Sphingomonadaceae</taxon>
        <taxon>Sphingobium</taxon>
    </lineage>
</organism>
<evidence type="ECO:0000313" key="3">
    <source>
        <dbReference type="Proteomes" id="UP000283469"/>
    </source>
</evidence>
<reference evidence="2 3" key="1">
    <citation type="submission" date="2018-08" db="EMBL/GenBank/DDBJ databases">
        <title>Sphingobium sp. EO9.</title>
        <authorList>
            <person name="Park Y."/>
            <person name="Kim K.H."/>
            <person name="Jeon C.O."/>
        </authorList>
    </citation>
    <scope>NUCLEOTIDE SEQUENCE [LARGE SCALE GENOMIC DNA]</scope>
    <source>
        <strain evidence="2 3">EO9</strain>
    </source>
</reference>
<feature type="region of interest" description="Disordered" evidence="1">
    <location>
        <begin position="26"/>
        <end position="57"/>
    </location>
</feature>
<keyword evidence="3" id="KW-1185">Reference proteome</keyword>